<keyword evidence="3" id="KW-0808">Transferase</keyword>
<evidence type="ECO:0000256" key="3">
    <source>
        <dbReference type="ARBA" id="ARBA00022679"/>
    </source>
</evidence>
<keyword evidence="4 8" id="KW-0418">Kinase</keyword>
<evidence type="ECO:0000313" key="9">
    <source>
        <dbReference type="Proteomes" id="UP000525686"/>
    </source>
</evidence>
<dbReference type="InterPro" id="IPR003594">
    <property type="entry name" value="HATPase_dom"/>
</dbReference>
<evidence type="ECO:0000256" key="6">
    <source>
        <dbReference type="SAM" id="MobiDB-lite"/>
    </source>
</evidence>
<dbReference type="PANTHER" id="PTHR24421:SF61">
    <property type="entry name" value="OXYGEN SENSOR HISTIDINE KINASE NREB"/>
    <property type="match status" value="1"/>
</dbReference>
<evidence type="ECO:0000256" key="2">
    <source>
        <dbReference type="ARBA" id="ARBA00012438"/>
    </source>
</evidence>
<evidence type="ECO:0000256" key="1">
    <source>
        <dbReference type="ARBA" id="ARBA00000085"/>
    </source>
</evidence>
<evidence type="ECO:0000256" key="5">
    <source>
        <dbReference type="ARBA" id="ARBA00023012"/>
    </source>
</evidence>
<dbReference type="Gene3D" id="3.30.565.10">
    <property type="entry name" value="Histidine kinase-like ATPase, C-terminal domain"/>
    <property type="match status" value="1"/>
</dbReference>
<feature type="region of interest" description="Disordered" evidence="6">
    <location>
        <begin position="1"/>
        <end position="22"/>
    </location>
</feature>
<comment type="catalytic activity">
    <reaction evidence="1">
        <text>ATP + protein L-histidine = ADP + protein N-phospho-L-histidine.</text>
        <dbReference type="EC" id="2.7.13.3"/>
    </reaction>
</comment>
<proteinExistence type="predicted"/>
<accession>A0A7W3WIW3</accession>
<dbReference type="GO" id="GO:0000160">
    <property type="term" value="P:phosphorelay signal transduction system"/>
    <property type="evidence" value="ECO:0007669"/>
    <property type="project" value="UniProtKB-KW"/>
</dbReference>
<feature type="domain" description="Histidine kinase/HSP90-like ATPase" evidence="7">
    <location>
        <begin position="54"/>
        <end position="148"/>
    </location>
</feature>
<keyword evidence="5" id="KW-0902">Two-component regulatory system</keyword>
<dbReference type="Proteomes" id="UP000525686">
    <property type="component" value="Unassembled WGS sequence"/>
</dbReference>
<dbReference type="EC" id="2.7.13.3" evidence="2"/>
<dbReference type="AlphaFoldDB" id="A0A7W3WIW3"/>
<dbReference type="PRINTS" id="PR00344">
    <property type="entry name" value="BCTRLSENSOR"/>
</dbReference>
<gene>
    <name evidence="8" type="ORF">H3146_07070</name>
</gene>
<dbReference type="Pfam" id="PF02518">
    <property type="entry name" value="HATPase_c"/>
    <property type="match status" value="1"/>
</dbReference>
<dbReference type="RefSeq" id="WP_181353803.1">
    <property type="nucleotide sequence ID" value="NZ_JABJWZ010000040.1"/>
</dbReference>
<protein>
    <recommendedName>
        <fullName evidence="2">histidine kinase</fullName>
        <ecNumber evidence="2">2.7.13.3</ecNumber>
    </recommendedName>
</protein>
<name>A0A7W3WIW3_9ACTN</name>
<sequence>AVPVPTSAAVRDAAERTADPETPCDLGELLAARAGARVSFSGPGTPVVVPGAVARSLDAAVAAALDNVRKHAGADARAWILLEDEPEAVWVTVRDDGPGIAPGRLAAAESEGRMGVSLSIRGRLRELGGTAEYVSIPGQGTEVELRVPR</sequence>
<dbReference type="PANTHER" id="PTHR24421">
    <property type="entry name" value="NITRATE/NITRITE SENSOR PROTEIN NARX-RELATED"/>
    <property type="match status" value="1"/>
</dbReference>
<dbReference type="CDD" id="cd16917">
    <property type="entry name" value="HATPase_UhpB-NarQ-NarX-like"/>
    <property type="match status" value="1"/>
</dbReference>
<dbReference type="InterPro" id="IPR036890">
    <property type="entry name" value="HATPase_C_sf"/>
</dbReference>
<dbReference type="SUPFAM" id="SSF55874">
    <property type="entry name" value="ATPase domain of HSP90 chaperone/DNA topoisomerase II/histidine kinase"/>
    <property type="match status" value="1"/>
</dbReference>
<feature type="non-terminal residue" evidence="8">
    <location>
        <position position="1"/>
    </location>
</feature>
<dbReference type="EMBL" id="JABJWZ010000040">
    <property type="protein sequence ID" value="MBB1253132.1"/>
    <property type="molecule type" value="Genomic_DNA"/>
</dbReference>
<comment type="caution">
    <text evidence="8">The sequence shown here is derived from an EMBL/GenBank/DDBJ whole genome shotgun (WGS) entry which is preliminary data.</text>
</comment>
<evidence type="ECO:0000313" key="8">
    <source>
        <dbReference type="EMBL" id="MBB1253132.1"/>
    </source>
</evidence>
<dbReference type="InterPro" id="IPR050482">
    <property type="entry name" value="Sensor_HK_TwoCompSys"/>
</dbReference>
<evidence type="ECO:0000256" key="4">
    <source>
        <dbReference type="ARBA" id="ARBA00022777"/>
    </source>
</evidence>
<reference evidence="9" key="1">
    <citation type="submission" date="2020-05" db="EMBL/GenBank/DDBJ databases">
        <title>Classification of alakaliphilic streptomycetes isolated from an alkaline soil next to Lonar Crater, India and a proposal for the recognition of Streptomyces alkaliterrae sp. nov.</title>
        <authorList>
            <person name="Golinska P."/>
        </authorList>
    </citation>
    <scope>NUCLEOTIDE SEQUENCE [LARGE SCALE GENOMIC DNA]</scope>
    <source>
        <strain evidence="9">OF3</strain>
    </source>
</reference>
<evidence type="ECO:0000259" key="7">
    <source>
        <dbReference type="Pfam" id="PF02518"/>
    </source>
</evidence>
<dbReference type="InterPro" id="IPR004358">
    <property type="entry name" value="Sig_transdc_His_kin-like_C"/>
</dbReference>
<organism evidence="8 9">
    <name type="scientific">Streptomyces alkaliterrae</name>
    <dbReference type="NCBI Taxonomy" id="2213162"/>
    <lineage>
        <taxon>Bacteria</taxon>
        <taxon>Bacillati</taxon>
        <taxon>Actinomycetota</taxon>
        <taxon>Actinomycetes</taxon>
        <taxon>Kitasatosporales</taxon>
        <taxon>Streptomycetaceae</taxon>
        <taxon>Streptomyces</taxon>
    </lineage>
</organism>
<dbReference type="GO" id="GO:0004673">
    <property type="term" value="F:protein histidine kinase activity"/>
    <property type="evidence" value="ECO:0007669"/>
    <property type="project" value="UniProtKB-EC"/>
</dbReference>